<dbReference type="GO" id="GO:0008170">
    <property type="term" value="F:N-methyltransferase activity"/>
    <property type="evidence" value="ECO:0007669"/>
    <property type="project" value="InterPro"/>
</dbReference>
<dbReference type="Pfam" id="PF02384">
    <property type="entry name" value="N6_Mtase"/>
    <property type="match status" value="1"/>
</dbReference>
<gene>
    <name evidence="10" type="ORF">PNU62_05235</name>
</gene>
<dbReference type="SUPFAM" id="SSF53335">
    <property type="entry name" value="S-adenosyl-L-methionine-dependent methyltransferases"/>
    <property type="match status" value="1"/>
</dbReference>
<evidence type="ECO:0000256" key="7">
    <source>
        <dbReference type="ARBA" id="ARBA00047942"/>
    </source>
</evidence>
<comment type="caution">
    <text evidence="10">The sequence shown here is derived from an EMBL/GenBank/DDBJ whole genome shotgun (WGS) entry which is preliminary data.</text>
</comment>
<feature type="domain" description="N6 adenine-specific DNA methyltransferase N-terminal" evidence="9">
    <location>
        <begin position="24"/>
        <end position="150"/>
    </location>
</feature>
<dbReference type="InterPro" id="IPR022749">
    <property type="entry name" value="D12N6_MeTrfase_N"/>
</dbReference>
<evidence type="ECO:0000256" key="2">
    <source>
        <dbReference type="ARBA" id="ARBA00011900"/>
    </source>
</evidence>
<dbReference type="InterPro" id="IPR003356">
    <property type="entry name" value="DNA_methylase_A-5"/>
</dbReference>
<dbReference type="AlphaFoldDB" id="A0AAW6E5T5"/>
<dbReference type="InterPro" id="IPR051537">
    <property type="entry name" value="DNA_Adenine_Mtase"/>
</dbReference>
<keyword evidence="4" id="KW-0808">Transferase</keyword>
<dbReference type="PANTHER" id="PTHR42933:SF3">
    <property type="entry name" value="TYPE I RESTRICTION ENZYME MJAVIII METHYLASE SUBUNIT"/>
    <property type="match status" value="1"/>
</dbReference>
<evidence type="ECO:0000259" key="9">
    <source>
        <dbReference type="Pfam" id="PF12161"/>
    </source>
</evidence>
<evidence type="ECO:0000256" key="4">
    <source>
        <dbReference type="ARBA" id="ARBA00022679"/>
    </source>
</evidence>
<dbReference type="Pfam" id="PF12161">
    <property type="entry name" value="HsdM_N"/>
    <property type="match status" value="1"/>
</dbReference>
<organism evidence="10 11">
    <name type="scientific">Ruminococcus bicirculans</name>
    <name type="common">ex Wegman et al. 2014</name>
    <dbReference type="NCBI Taxonomy" id="1160721"/>
    <lineage>
        <taxon>Bacteria</taxon>
        <taxon>Bacillati</taxon>
        <taxon>Bacillota</taxon>
        <taxon>Clostridia</taxon>
        <taxon>Eubacteriales</taxon>
        <taxon>Oscillospiraceae</taxon>
        <taxon>Ruminococcus</taxon>
    </lineage>
</organism>
<evidence type="ECO:0000256" key="6">
    <source>
        <dbReference type="ARBA" id="ARBA00022747"/>
    </source>
</evidence>
<dbReference type="RefSeq" id="WP_195388260.1">
    <property type="nucleotide sequence ID" value="NZ_JADNGL010000006.1"/>
</dbReference>
<evidence type="ECO:0000259" key="8">
    <source>
        <dbReference type="Pfam" id="PF02384"/>
    </source>
</evidence>
<dbReference type="GO" id="GO:0032259">
    <property type="term" value="P:methylation"/>
    <property type="evidence" value="ECO:0007669"/>
    <property type="project" value="UniProtKB-KW"/>
</dbReference>
<proteinExistence type="inferred from homology"/>
<name>A0AAW6E5T5_9FIRM</name>
<dbReference type="PROSITE" id="PS00092">
    <property type="entry name" value="N6_MTASE"/>
    <property type="match status" value="1"/>
</dbReference>
<sequence length="720" mass="81524">MAQTKITEVMMDDKTIDASKEIAMVFSIANTLRGPYKPDKYKDVIIPMIILRRLECALAPKKKAVVDAFKKNPAAPAQLLCKKSGYQFYNTCEFDLKKLLTEAPAIVENLTFYIESFSPNVQAIFEELKFKEEIKNLDKNNRLLGVVKKFSELELDPEKVDNVKMGYMFEEIIRRFSENASAGDHYTPREVIRLLTSILLAEGCSDIFSEGREITVLDMACGTGGMLSTAHDFIVRMNPDANVRLFGQENSPESHAICLADMLIKNQTAENIRFADTMKEDCFEDTSMRFVIANPPFGEAWGGKDAGDGVEKAVRKEYKKGNNGRFPAGLPTTGDMQLLFMQHAVAKMQKGVGRAAIITNGSPLFSGNTTSGESQIRRYLLENDLIEAIIGLPSQLFYNTDIAIYAFILSKGKRKERKGKVQLIDATDMWTPLKRSLGKKRREISKEQITLITEIYADFAPGRKTQWCEKRKHECVIESKIFDREEFLYKEWSVYQPLQRRGVINAASIEALRTSAYFTANTNIFNEAKFEELEQTDPRDATDEKAYQKQIKGRTFTAAVIEALKAQESDKEYDDFSKFVAVLKKALAGIEGMSDSRLNGIAMELSFIDKTAVVQKDRKGRVIIDPTTKDTEIIRLNQDEKAYMDAEVYPHIPDAIYFYDFDESKAESATNKEKLGAEFPFTRYFYVYHEPEKADDLLAQFMELESSLTAKIAALQKGAE</sequence>
<dbReference type="GO" id="GO:0009007">
    <property type="term" value="F:site-specific DNA-methyltransferase (adenine-specific) activity"/>
    <property type="evidence" value="ECO:0007669"/>
    <property type="project" value="UniProtKB-EC"/>
</dbReference>
<evidence type="ECO:0000313" key="10">
    <source>
        <dbReference type="EMBL" id="MDB8744417.1"/>
    </source>
</evidence>
<accession>A0AAW6E5T5</accession>
<protein>
    <recommendedName>
        <fullName evidence="2">site-specific DNA-methyltransferase (adenine-specific)</fullName>
        <ecNumber evidence="2">2.1.1.72</ecNumber>
    </recommendedName>
</protein>
<evidence type="ECO:0000313" key="11">
    <source>
        <dbReference type="Proteomes" id="UP001211015"/>
    </source>
</evidence>
<keyword evidence="6" id="KW-0680">Restriction system</keyword>
<keyword evidence="3 10" id="KW-0489">Methyltransferase</keyword>
<evidence type="ECO:0000256" key="5">
    <source>
        <dbReference type="ARBA" id="ARBA00022691"/>
    </source>
</evidence>
<dbReference type="Proteomes" id="UP001211015">
    <property type="component" value="Unassembled WGS sequence"/>
</dbReference>
<dbReference type="GO" id="GO:0003677">
    <property type="term" value="F:DNA binding"/>
    <property type="evidence" value="ECO:0007669"/>
    <property type="project" value="InterPro"/>
</dbReference>
<dbReference type="EMBL" id="JAQMLV010000005">
    <property type="protein sequence ID" value="MDB8744417.1"/>
    <property type="molecule type" value="Genomic_DNA"/>
</dbReference>
<dbReference type="PANTHER" id="PTHR42933">
    <property type="entry name" value="SLR6095 PROTEIN"/>
    <property type="match status" value="1"/>
</dbReference>
<dbReference type="GO" id="GO:0009307">
    <property type="term" value="P:DNA restriction-modification system"/>
    <property type="evidence" value="ECO:0007669"/>
    <property type="project" value="UniProtKB-KW"/>
</dbReference>
<evidence type="ECO:0000256" key="3">
    <source>
        <dbReference type="ARBA" id="ARBA00022603"/>
    </source>
</evidence>
<comment type="similarity">
    <text evidence="1">Belongs to the N(4)/N(6)-methyltransferase family.</text>
</comment>
<dbReference type="InterPro" id="IPR002052">
    <property type="entry name" value="DNA_methylase_N6_adenine_CS"/>
</dbReference>
<dbReference type="InterPro" id="IPR038333">
    <property type="entry name" value="T1MK-like_N_sf"/>
</dbReference>
<evidence type="ECO:0000256" key="1">
    <source>
        <dbReference type="ARBA" id="ARBA00006594"/>
    </source>
</evidence>
<dbReference type="InterPro" id="IPR029063">
    <property type="entry name" value="SAM-dependent_MTases_sf"/>
</dbReference>
<feature type="domain" description="DNA methylase adenine-specific" evidence="8">
    <location>
        <begin position="165"/>
        <end position="479"/>
    </location>
</feature>
<reference evidence="10" key="1">
    <citation type="submission" date="2023-01" db="EMBL/GenBank/DDBJ databases">
        <title>Human gut microbiome strain richness.</title>
        <authorList>
            <person name="Chen-Liaw A."/>
        </authorList>
    </citation>
    <scope>NUCLEOTIDE SEQUENCE</scope>
    <source>
        <strain evidence="10">1001275st1_F4_1001275B_160808</strain>
    </source>
</reference>
<dbReference type="Gene3D" id="3.40.50.150">
    <property type="entry name" value="Vaccinia Virus protein VP39"/>
    <property type="match status" value="1"/>
</dbReference>
<comment type="catalytic activity">
    <reaction evidence="7">
        <text>a 2'-deoxyadenosine in DNA + S-adenosyl-L-methionine = an N(6)-methyl-2'-deoxyadenosine in DNA + S-adenosyl-L-homocysteine + H(+)</text>
        <dbReference type="Rhea" id="RHEA:15197"/>
        <dbReference type="Rhea" id="RHEA-COMP:12418"/>
        <dbReference type="Rhea" id="RHEA-COMP:12419"/>
        <dbReference type="ChEBI" id="CHEBI:15378"/>
        <dbReference type="ChEBI" id="CHEBI:57856"/>
        <dbReference type="ChEBI" id="CHEBI:59789"/>
        <dbReference type="ChEBI" id="CHEBI:90615"/>
        <dbReference type="ChEBI" id="CHEBI:90616"/>
        <dbReference type="EC" id="2.1.1.72"/>
    </reaction>
</comment>
<keyword evidence="5" id="KW-0949">S-adenosyl-L-methionine</keyword>
<dbReference type="Gene3D" id="1.20.1260.30">
    <property type="match status" value="1"/>
</dbReference>
<dbReference type="PRINTS" id="PR00507">
    <property type="entry name" value="N12N6MTFRASE"/>
</dbReference>
<dbReference type="EC" id="2.1.1.72" evidence="2"/>